<dbReference type="EMBL" id="OC003968">
    <property type="protein sequence ID" value="CAD7263931.1"/>
    <property type="molecule type" value="Genomic_DNA"/>
</dbReference>
<protein>
    <submittedName>
        <fullName evidence="2">Uncharacterized protein</fullName>
    </submittedName>
</protein>
<sequence length="1193" mass="132926">MDRLFDENILLGNGWTTNESLRPLAYSTLADLVHHARQLLPMSDLTKAIHLFSRNVHDESLPTSIQTMSCNVLLKLVECICQKNEAGDRGRELLLKMLEVFVLKFKTISKLQIPVLMAKCNAVETATSAAAPTTSVTTGEATSMCTTTTTTSSTSSVTTTTKLTSTSTPITSSAESTFPPSLTPLTPAPLDPTSTPNPPSETTTLTPSSVVDTPATALLKKDEEKEKPKFGFPVSQSSNYNVADCRNLVKTLVWGVKTIVRDCVSCKTNSDSNSSVKSFHLKETATFIRLVKWAMRALDIYSLSSTSVGQKMIGNPTVRTEDEEKYVLEYFSGVFRMLDHQTLHELFSTTVEYLVERIHQNPNLQIVSNSLMACQNTSPIFGKVMLEYLLKHMSEMGGSVERSNLYLRMFKLVFGSVSLLPQENEHMLKPHLHQIVNRTEQLAERPSQAAHEGPVCRALSHRTRQIELTAKIPVTVDGSTGLSPQRFSHLDQSGFADTRVMRGQSTAGLLVRVYSASSGRPHASLVEDSPQSLGTNCSRGLQGLRTLELCVDNLQPDFLYECIQPVRADLMQALWRTLRNPSDTNCSRGLQVRTTHMVLGKFGGGNRKMMLEPQKLQYNTCNTPPAIVIHFIDHSKPVCLSVDKIIDTAFTALKTSTTDPFYRRHCWEIIRCYLVASLHLDDDAMSFKKLFSHPSFTDPSCKISPMQGIPYKSADKQARATIQTAITGMFVASAIKELRQDVLPYMVFTVTHYTMVAISQQAGESSYNTVRFAAGFALSLSSFGRKTQAGECTHSAFVRKQLFVRFGPFASAAKQSQPEGMDPLVLIDSLAAIIGHEEKELVKPCHLALVLLEQTCANVLGSLHRACQLPLMEYMAERMCSLCYERAWYSKMGGCYAIKFMFEKLDRCWVFEHLFSFLKALLFVMMDLTGEVSSGAIELAKGHLERMLTLCAAPVEKDGTNDELVNAQKKSLFEVTNELVRQVTSPNSIVREQAMHSLQVLAKIQNRTVTQVMEPHKEILEKYIPPKKHLLQHQPANAQIGIMDGNTFCTTLEPRLFTIDMTITEHKIIDTAFTALKTSTTDPFYRRHCWEIIRCYLVASLHLDDDAMSFKKLFSHPSFTDPSCKISPMQGIPYKSADKQARATIQTAITGMFVASAIKELRQDVLPYMVFTVTHYTMVAISQQAGESSYNTV</sequence>
<dbReference type="AlphaFoldDB" id="A0A7R9B127"/>
<reference evidence="2" key="1">
    <citation type="submission" date="2020-11" db="EMBL/GenBank/DDBJ databases">
        <authorList>
            <person name="Tran Van P."/>
        </authorList>
    </citation>
    <scope>NUCLEOTIDE SEQUENCE</scope>
</reference>
<dbReference type="PANTHER" id="PTHR11139">
    <property type="entry name" value="ATAXIA TELANGIECTASIA MUTATED ATM -RELATED"/>
    <property type="match status" value="1"/>
</dbReference>
<feature type="compositionally biased region" description="Pro residues" evidence="1">
    <location>
        <begin position="186"/>
        <end position="199"/>
    </location>
</feature>
<dbReference type="InterPro" id="IPR046807">
    <property type="entry name" value="Tra1_central"/>
</dbReference>
<dbReference type="GO" id="GO:0000124">
    <property type="term" value="C:SAGA complex"/>
    <property type="evidence" value="ECO:0007669"/>
    <property type="project" value="TreeGrafter"/>
</dbReference>
<gene>
    <name evidence="2" type="ORF">TSIB3V08_LOCUS7997</name>
</gene>
<organism evidence="2">
    <name type="scientific">Timema shepardi</name>
    <name type="common">Walking stick</name>
    <dbReference type="NCBI Taxonomy" id="629360"/>
    <lineage>
        <taxon>Eukaryota</taxon>
        <taxon>Metazoa</taxon>
        <taxon>Ecdysozoa</taxon>
        <taxon>Arthropoda</taxon>
        <taxon>Hexapoda</taxon>
        <taxon>Insecta</taxon>
        <taxon>Pterygota</taxon>
        <taxon>Neoptera</taxon>
        <taxon>Polyneoptera</taxon>
        <taxon>Phasmatodea</taxon>
        <taxon>Timematodea</taxon>
        <taxon>Timematoidea</taxon>
        <taxon>Timematidae</taxon>
        <taxon>Timema</taxon>
    </lineage>
</organism>
<dbReference type="GO" id="GO:0005634">
    <property type="term" value="C:nucleus"/>
    <property type="evidence" value="ECO:0007669"/>
    <property type="project" value="TreeGrafter"/>
</dbReference>
<dbReference type="GO" id="GO:0035267">
    <property type="term" value="C:NuA4 histone acetyltransferase complex"/>
    <property type="evidence" value="ECO:0007669"/>
    <property type="project" value="TreeGrafter"/>
</dbReference>
<dbReference type="Pfam" id="PF20206">
    <property type="entry name" value="Tra1_ring"/>
    <property type="match status" value="2"/>
</dbReference>
<name>A0A7R9B127_TIMSH</name>
<accession>A0A7R9B127</accession>
<evidence type="ECO:0000256" key="1">
    <source>
        <dbReference type="SAM" id="MobiDB-lite"/>
    </source>
</evidence>
<dbReference type="GO" id="GO:0006281">
    <property type="term" value="P:DNA repair"/>
    <property type="evidence" value="ECO:0007669"/>
    <property type="project" value="TreeGrafter"/>
</dbReference>
<feature type="region of interest" description="Disordered" evidence="1">
    <location>
        <begin position="146"/>
        <end position="213"/>
    </location>
</feature>
<dbReference type="GO" id="GO:0006355">
    <property type="term" value="P:regulation of DNA-templated transcription"/>
    <property type="evidence" value="ECO:0007669"/>
    <property type="project" value="TreeGrafter"/>
</dbReference>
<evidence type="ECO:0000313" key="2">
    <source>
        <dbReference type="EMBL" id="CAD7263931.1"/>
    </source>
</evidence>
<feature type="compositionally biased region" description="Low complexity" evidence="1">
    <location>
        <begin position="200"/>
        <end position="209"/>
    </location>
</feature>
<dbReference type="InterPro" id="IPR050517">
    <property type="entry name" value="DDR_Repair_Kinase"/>
</dbReference>
<dbReference type="SUPFAM" id="SSF48371">
    <property type="entry name" value="ARM repeat"/>
    <property type="match status" value="1"/>
</dbReference>
<dbReference type="Pfam" id="PF20175">
    <property type="entry name" value="Tra1_central"/>
    <property type="match status" value="2"/>
</dbReference>
<feature type="compositionally biased region" description="Low complexity" evidence="1">
    <location>
        <begin position="146"/>
        <end position="185"/>
    </location>
</feature>
<proteinExistence type="predicted"/>
<dbReference type="PANTHER" id="PTHR11139:SF1">
    <property type="entry name" value="TRANSFORMATION_TRANSCRIPTION DOMAIN-ASSOCIATED PROTEIN"/>
    <property type="match status" value="1"/>
</dbReference>
<dbReference type="InterPro" id="IPR046805">
    <property type="entry name" value="Tra1_ring"/>
</dbReference>
<dbReference type="InterPro" id="IPR016024">
    <property type="entry name" value="ARM-type_fold"/>
</dbReference>